<keyword evidence="4 9" id="KW-0269">Exonuclease</keyword>
<dbReference type="PANTHER" id="PTHR37168:SF2">
    <property type="entry name" value="CRISPR-ASSOCIATED EXONUCLEASE CAS4"/>
    <property type="match status" value="1"/>
</dbReference>
<evidence type="ECO:0000256" key="5">
    <source>
        <dbReference type="ARBA" id="ARBA00023004"/>
    </source>
</evidence>
<gene>
    <name evidence="11" type="ordered locus">Dtox_4287</name>
</gene>
<keyword evidence="5 9" id="KW-0408">Iron</keyword>
<evidence type="ECO:0000256" key="9">
    <source>
        <dbReference type="RuleBase" id="RU365022"/>
    </source>
</evidence>
<proteinExistence type="inferred from homology"/>
<dbReference type="KEGG" id="dae:Dtox_4287"/>
<comment type="cofactor">
    <cofactor evidence="9">
        <name>iron-sulfur cluster</name>
        <dbReference type="ChEBI" id="CHEBI:30408"/>
    </cofactor>
</comment>
<dbReference type="GO" id="GO:0051607">
    <property type="term" value="P:defense response to virus"/>
    <property type="evidence" value="ECO:0007669"/>
    <property type="project" value="UniProtKB-KW"/>
</dbReference>
<dbReference type="GO" id="GO:0051536">
    <property type="term" value="F:iron-sulfur cluster binding"/>
    <property type="evidence" value="ECO:0007669"/>
    <property type="project" value="UniProtKB-KW"/>
</dbReference>
<evidence type="ECO:0000256" key="6">
    <source>
        <dbReference type="ARBA" id="ARBA00023014"/>
    </source>
</evidence>
<feature type="domain" description="DUF83" evidence="10">
    <location>
        <begin position="9"/>
        <end position="169"/>
    </location>
</feature>
<dbReference type="STRING" id="485916.Dtox_4287"/>
<evidence type="ECO:0000256" key="2">
    <source>
        <dbReference type="ARBA" id="ARBA00022723"/>
    </source>
</evidence>
<name>C8VZK9_DESAS</name>
<dbReference type="EC" id="3.1.12.1" evidence="9"/>
<keyword evidence="2 9" id="KW-0479">Metal-binding</keyword>
<evidence type="ECO:0000256" key="4">
    <source>
        <dbReference type="ARBA" id="ARBA00022839"/>
    </source>
</evidence>
<dbReference type="InterPro" id="IPR013343">
    <property type="entry name" value="CRISPR-assoc_prot_Cas4"/>
</dbReference>
<protein>
    <recommendedName>
        <fullName evidence="9">CRISPR-associated exonuclease Cas4</fullName>
        <ecNumber evidence="9">3.1.12.1</ecNumber>
    </recommendedName>
</protein>
<evidence type="ECO:0000259" key="10">
    <source>
        <dbReference type="Pfam" id="PF01930"/>
    </source>
</evidence>
<organism evidence="11 12">
    <name type="scientific">Desulfofarcimen acetoxidans (strain ATCC 49208 / DSM 771 / KCTC 5769 / VKM B-1644 / 5575)</name>
    <name type="common">Desulfotomaculum acetoxidans</name>
    <dbReference type="NCBI Taxonomy" id="485916"/>
    <lineage>
        <taxon>Bacteria</taxon>
        <taxon>Bacillati</taxon>
        <taxon>Bacillota</taxon>
        <taxon>Clostridia</taxon>
        <taxon>Eubacteriales</taxon>
        <taxon>Peptococcaceae</taxon>
        <taxon>Desulfofarcimen</taxon>
    </lineage>
</organism>
<keyword evidence="3 9" id="KW-0378">Hydrolase</keyword>
<keyword evidence="7 9" id="KW-0051">Antiviral defense</keyword>
<dbReference type="Pfam" id="PF01930">
    <property type="entry name" value="Cas_Cas4"/>
    <property type="match status" value="1"/>
</dbReference>
<evidence type="ECO:0000256" key="3">
    <source>
        <dbReference type="ARBA" id="ARBA00022801"/>
    </source>
</evidence>
<dbReference type="eggNOG" id="COG1468">
    <property type="taxonomic scope" value="Bacteria"/>
</dbReference>
<accession>C8VZK9</accession>
<dbReference type="RefSeq" id="WP_015759624.1">
    <property type="nucleotide sequence ID" value="NC_013216.1"/>
</dbReference>
<keyword evidence="6 9" id="KW-0411">Iron-sulfur</keyword>
<dbReference type="GO" id="GO:0046872">
    <property type="term" value="F:metal ion binding"/>
    <property type="evidence" value="ECO:0007669"/>
    <property type="project" value="UniProtKB-KW"/>
</dbReference>
<dbReference type="NCBIfam" id="TIGR00372">
    <property type="entry name" value="cas4"/>
    <property type="match status" value="1"/>
</dbReference>
<evidence type="ECO:0000313" key="12">
    <source>
        <dbReference type="Proteomes" id="UP000002217"/>
    </source>
</evidence>
<comment type="function">
    <text evidence="9">CRISPR (clustered regularly interspaced short palindromic repeat) is an adaptive immune system that provides protection against mobile genetic elements (viruses, transposable elements and conjugative plasmids). CRISPR clusters contain sequences complementary to antecedent mobile elements and target invading nucleic acids. CRISPR clusters are transcribed and processed into CRISPR RNA (crRNA).</text>
</comment>
<dbReference type="GO" id="GO:0004527">
    <property type="term" value="F:exonuclease activity"/>
    <property type="evidence" value="ECO:0007669"/>
    <property type="project" value="UniProtKB-KW"/>
</dbReference>
<dbReference type="InterPro" id="IPR011604">
    <property type="entry name" value="PDDEXK-like_dom_sf"/>
</dbReference>
<evidence type="ECO:0000313" key="11">
    <source>
        <dbReference type="EMBL" id="ACV64954.1"/>
    </source>
</evidence>
<sequence length="169" mass="19747">MQNKEIHITGTLVWYYYICHREVWFMGRQIVPDQDNPNIDIGRFIGENAYSRESKKEIAVGNSRFDIIRNKEGHLVISEIKKSSKFKDSARMQLAFYLSELETLGITARGELLFPEEKRKETIVLDDKLRAHLEQARRDILRIMYLPVPPPAQKKSLCKNCAYAELCWA</sequence>
<evidence type="ECO:0000256" key="1">
    <source>
        <dbReference type="ARBA" id="ARBA00022722"/>
    </source>
</evidence>
<dbReference type="OrthoDB" id="9794720at2"/>
<evidence type="ECO:0000256" key="8">
    <source>
        <dbReference type="ARBA" id="ARBA00023211"/>
    </source>
</evidence>
<keyword evidence="1 9" id="KW-0540">Nuclease</keyword>
<dbReference type="EMBL" id="CP001720">
    <property type="protein sequence ID" value="ACV64954.1"/>
    <property type="molecule type" value="Genomic_DNA"/>
</dbReference>
<evidence type="ECO:0000256" key="7">
    <source>
        <dbReference type="ARBA" id="ARBA00023118"/>
    </source>
</evidence>
<comment type="cofactor">
    <cofactor evidence="9">
        <name>Mg(2+)</name>
        <dbReference type="ChEBI" id="CHEBI:18420"/>
    </cofactor>
    <cofactor evidence="9">
        <name>Mn(2+)</name>
        <dbReference type="ChEBI" id="CHEBI:29035"/>
    </cofactor>
    <text evidence="9">Mg(2+) or Mn(2+) required for ssDNA cleavage activity.</text>
</comment>
<keyword evidence="12" id="KW-1185">Reference proteome</keyword>
<dbReference type="Gene3D" id="3.90.320.10">
    <property type="match status" value="1"/>
</dbReference>
<dbReference type="PANTHER" id="PTHR37168">
    <property type="entry name" value="CRISPR-ASSOCIATED EXONUCLEASE CAS4"/>
    <property type="match status" value="1"/>
</dbReference>
<comment type="similarity">
    <text evidence="9">Belongs to the CRISPR-associated exonuclease Cas4 family.</text>
</comment>
<dbReference type="HOGENOM" id="CLU_133784_0_0_9"/>
<dbReference type="Proteomes" id="UP000002217">
    <property type="component" value="Chromosome"/>
</dbReference>
<dbReference type="AlphaFoldDB" id="C8VZK9"/>
<reference evidence="11 12" key="1">
    <citation type="journal article" date="2009" name="Stand. Genomic Sci.">
        <title>Complete genome sequence of Desulfotomaculum acetoxidans type strain (5575).</title>
        <authorList>
            <person name="Spring S."/>
            <person name="Lapidus A."/>
            <person name="Schroder M."/>
            <person name="Gleim D."/>
            <person name="Sims D."/>
            <person name="Meincke L."/>
            <person name="Glavina Del Rio T."/>
            <person name="Tice H."/>
            <person name="Copeland A."/>
            <person name="Cheng J.F."/>
            <person name="Lucas S."/>
            <person name="Chen F."/>
            <person name="Nolan M."/>
            <person name="Bruce D."/>
            <person name="Goodwin L."/>
            <person name="Pitluck S."/>
            <person name="Ivanova N."/>
            <person name="Mavromatis K."/>
            <person name="Mikhailova N."/>
            <person name="Pati A."/>
            <person name="Chen A."/>
            <person name="Palaniappan K."/>
            <person name="Land M."/>
            <person name="Hauser L."/>
            <person name="Chang Y.J."/>
            <person name="Jeffries C.D."/>
            <person name="Chain P."/>
            <person name="Saunders E."/>
            <person name="Brettin T."/>
            <person name="Detter J.C."/>
            <person name="Goker M."/>
            <person name="Bristow J."/>
            <person name="Eisen J.A."/>
            <person name="Markowitz V."/>
            <person name="Hugenholtz P."/>
            <person name="Kyrpides N.C."/>
            <person name="Klenk H.P."/>
            <person name="Han C."/>
        </authorList>
    </citation>
    <scope>NUCLEOTIDE SEQUENCE [LARGE SCALE GENOMIC DNA]</scope>
    <source>
        <strain evidence="12">ATCC 49208 / DSM 771 / VKM B-1644</strain>
    </source>
</reference>
<keyword evidence="8 9" id="KW-0464">Manganese</keyword>
<dbReference type="InterPro" id="IPR022765">
    <property type="entry name" value="Dna2/Cas4_DUF83"/>
</dbReference>